<reference evidence="1" key="1">
    <citation type="submission" date="2016-03" db="EMBL/GenBank/DDBJ databases">
        <title>Draft genome sequence of Rosellinia necatrix.</title>
        <authorList>
            <person name="Kanematsu S."/>
        </authorList>
    </citation>
    <scope>NUCLEOTIDE SEQUENCE [LARGE SCALE GENOMIC DNA]</scope>
    <source>
        <strain evidence="1">W97</strain>
    </source>
</reference>
<dbReference type="OrthoDB" id="5137852at2759"/>
<dbReference type="EMBL" id="DF977449">
    <property type="protein sequence ID" value="GAP83199.2"/>
    <property type="molecule type" value="Genomic_DNA"/>
</dbReference>
<protein>
    <submittedName>
        <fullName evidence="1">Uncharacterized protein</fullName>
    </submittedName>
</protein>
<evidence type="ECO:0000313" key="1">
    <source>
        <dbReference type="EMBL" id="GAP83199.2"/>
    </source>
</evidence>
<dbReference type="STRING" id="77044.A0A1S7UIX3"/>
<dbReference type="SUPFAM" id="SSF52047">
    <property type="entry name" value="RNI-like"/>
    <property type="match status" value="1"/>
</dbReference>
<dbReference type="AlphaFoldDB" id="A0A1S7UIX3"/>
<evidence type="ECO:0000313" key="2">
    <source>
        <dbReference type="Proteomes" id="UP000054516"/>
    </source>
</evidence>
<organism evidence="1">
    <name type="scientific">Rosellinia necatrix</name>
    <name type="common">White root-rot fungus</name>
    <dbReference type="NCBI Taxonomy" id="77044"/>
    <lineage>
        <taxon>Eukaryota</taxon>
        <taxon>Fungi</taxon>
        <taxon>Dikarya</taxon>
        <taxon>Ascomycota</taxon>
        <taxon>Pezizomycotina</taxon>
        <taxon>Sordariomycetes</taxon>
        <taxon>Xylariomycetidae</taxon>
        <taxon>Xylariales</taxon>
        <taxon>Xylariaceae</taxon>
        <taxon>Rosellinia</taxon>
    </lineage>
</organism>
<gene>
    <name evidence="1" type="ORF">SAMD00023353_0402130</name>
</gene>
<accession>A0A1S7UIX3</accession>
<keyword evidence="2" id="KW-1185">Reference proteome</keyword>
<dbReference type="Proteomes" id="UP000054516">
    <property type="component" value="Unassembled WGS sequence"/>
</dbReference>
<name>A0A1S7UIX3_ROSNE</name>
<sequence length="467" mass="52791">MLSVPDHSEKIERSIKPWDWFISCDCGPRPYDPTDQNHAQGDRAFTHPSLCHIYHVRLVSRDWNAGASRILRRYCWWPIDLDSSDNLKRALGLWGQRPGHMSASSSNSALIRNLNITLISHVRPSIREYYVDDAMNKGEDPLSIYCDCREEDAKGSLLRVPDVSDTSAANGMFRELIVNLTAVEAFSVAFPRAPSCHHGDIVYEAKSYDTDQLIAALDTIIFALRSPAFRYLTDLRLALPDIRDIGNVAAAIPPQVKQHLKHLYIEIVDQTGPSGSVENSNLQAQYPNRDHQDEVWQFIASCNNLESLGLHCTHYLRLDRLFWQPGPNTKGLRSLYLNRVHANISTLANLLTKRPNKADPPVVRRVDLQRVKIYEDGGDWSTLFNLLAKCPELDFLSVCNVGYCALHPHFFFIPMPFDFKTNIWSDNEADQSSFMAVLEKLANRVGGLSHYPVDLGALNHDALMIAV</sequence>
<proteinExistence type="predicted"/>